<feature type="signal peptide" evidence="1">
    <location>
        <begin position="1"/>
        <end position="23"/>
    </location>
</feature>
<keyword evidence="1" id="KW-0732">Signal</keyword>
<evidence type="ECO:0000313" key="2">
    <source>
        <dbReference type="EMBL" id="NOJ48353.1"/>
    </source>
</evidence>
<evidence type="ECO:0000256" key="1">
    <source>
        <dbReference type="SAM" id="SignalP"/>
    </source>
</evidence>
<keyword evidence="3" id="KW-1185">Reference proteome</keyword>
<dbReference type="RefSeq" id="WP_171711203.1">
    <property type="nucleotide sequence ID" value="NZ_JAAVLW010000005.1"/>
</dbReference>
<dbReference type="AlphaFoldDB" id="A0A7Y4H6M9"/>
<reference evidence="2 3" key="1">
    <citation type="submission" date="2020-03" db="EMBL/GenBank/DDBJ databases">
        <title>Bradyrhizobium diversity isolated from nodules of Muelleranthus trifoliolatus.</title>
        <authorList>
            <person name="Klepa M."/>
            <person name="Helene L."/>
            <person name="Hungria M."/>
        </authorList>
    </citation>
    <scope>NUCLEOTIDE SEQUENCE [LARGE SCALE GENOMIC DNA]</scope>
    <source>
        <strain evidence="2 3">WSM 1744</strain>
    </source>
</reference>
<sequence>MMNFKKLSLGLVAATMMATPVMAQAVYQEPGVVGFNYPNSAYTTGGYGVTVMPGPGYYYGNRFHPAPRVGAFATAPWDDGSYSSYGLVERQW</sequence>
<name>A0A7Y4H6M9_9BRAD</name>
<accession>A0A7Y4H6M9</accession>
<gene>
    <name evidence="2" type="ORF">HCN50_19215</name>
</gene>
<protein>
    <submittedName>
        <fullName evidence="2">Uncharacterized protein</fullName>
    </submittedName>
</protein>
<comment type="caution">
    <text evidence="2">The sequence shown here is derived from an EMBL/GenBank/DDBJ whole genome shotgun (WGS) entry which is preliminary data.</text>
</comment>
<feature type="chain" id="PRO_5030966906" evidence="1">
    <location>
        <begin position="24"/>
        <end position="92"/>
    </location>
</feature>
<proteinExistence type="predicted"/>
<dbReference type="Proteomes" id="UP000528734">
    <property type="component" value="Unassembled WGS sequence"/>
</dbReference>
<evidence type="ECO:0000313" key="3">
    <source>
        <dbReference type="Proteomes" id="UP000528734"/>
    </source>
</evidence>
<dbReference type="EMBL" id="JAAVLW010000005">
    <property type="protein sequence ID" value="NOJ48353.1"/>
    <property type="molecule type" value="Genomic_DNA"/>
</dbReference>
<organism evidence="2 3">
    <name type="scientific">Bradyrhizobium archetypum</name>
    <dbReference type="NCBI Taxonomy" id="2721160"/>
    <lineage>
        <taxon>Bacteria</taxon>
        <taxon>Pseudomonadati</taxon>
        <taxon>Pseudomonadota</taxon>
        <taxon>Alphaproteobacteria</taxon>
        <taxon>Hyphomicrobiales</taxon>
        <taxon>Nitrobacteraceae</taxon>
        <taxon>Bradyrhizobium</taxon>
    </lineage>
</organism>